<dbReference type="EMBL" id="BONQ01000157">
    <property type="protein sequence ID" value="GIG51650.1"/>
    <property type="molecule type" value="Genomic_DNA"/>
</dbReference>
<dbReference type="Pfam" id="PF19545">
    <property type="entry name" value="DUF6069"/>
    <property type="match status" value="1"/>
</dbReference>
<keyword evidence="3" id="KW-1185">Reference proteome</keyword>
<sequence length="128" mass="13133">MKASPSAVRPLSIVAAAVLALIVWFIARQVAGDLVVKSGGSTQTVGVASVILSVVVVGLLGWGLLALLERITAKGRTIWTVIAVIFLLLSLLAPLGGLDTGTKVSLALLHLLVGAVIITGFTRTPART</sequence>
<organism evidence="2 3">
    <name type="scientific">Dactylosporangium siamense</name>
    <dbReference type="NCBI Taxonomy" id="685454"/>
    <lineage>
        <taxon>Bacteria</taxon>
        <taxon>Bacillati</taxon>
        <taxon>Actinomycetota</taxon>
        <taxon>Actinomycetes</taxon>
        <taxon>Micromonosporales</taxon>
        <taxon>Micromonosporaceae</taxon>
        <taxon>Dactylosporangium</taxon>
    </lineage>
</organism>
<dbReference type="AlphaFoldDB" id="A0A919Q0G2"/>
<keyword evidence="1" id="KW-1133">Transmembrane helix</keyword>
<feature type="transmembrane region" description="Helical" evidence="1">
    <location>
        <begin position="47"/>
        <end position="67"/>
    </location>
</feature>
<accession>A0A919Q0G2</accession>
<keyword evidence="1" id="KW-0812">Transmembrane</keyword>
<protein>
    <submittedName>
        <fullName evidence="2">Uncharacterized protein</fullName>
    </submittedName>
</protein>
<dbReference type="RefSeq" id="WP_203853247.1">
    <property type="nucleotide sequence ID" value="NZ_BAAAVW010000025.1"/>
</dbReference>
<evidence type="ECO:0000256" key="1">
    <source>
        <dbReference type="SAM" id="Phobius"/>
    </source>
</evidence>
<feature type="transmembrane region" description="Helical" evidence="1">
    <location>
        <begin position="104"/>
        <end position="122"/>
    </location>
</feature>
<evidence type="ECO:0000313" key="3">
    <source>
        <dbReference type="Proteomes" id="UP000660611"/>
    </source>
</evidence>
<comment type="caution">
    <text evidence="2">The sequence shown here is derived from an EMBL/GenBank/DDBJ whole genome shotgun (WGS) entry which is preliminary data.</text>
</comment>
<name>A0A919Q0G2_9ACTN</name>
<feature type="transmembrane region" description="Helical" evidence="1">
    <location>
        <begin position="79"/>
        <end position="98"/>
    </location>
</feature>
<dbReference type="InterPro" id="IPR045713">
    <property type="entry name" value="DUF6069"/>
</dbReference>
<gene>
    <name evidence="2" type="ORF">Dsi01nite_096910</name>
</gene>
<reference evidence="2" key="1">
    <citation type="submission" date="2021-01" db="EMBL/GenBank/DDBJ databases">
        <title>Whole genome shotgun sequence of Dactylosporangium siamense NBRC 106093.</title>
        <authorList>
            <person name="Komaki H."/>
            <person name="Tamura T."/>
        </authorList>
    </citation>
    <scope>NUCLEOTIDE SEQUENCE</scope>
    <source>
        <strain evidence="2">NBRC 106093</strain>
    </source>
</reference>
<feature type="transmembrane region" description="Helical" evidence="1">
    <location>
        <begin position="7"/>
        <end position="27"/>
    </location>
</feature>
<evidence type="ECO:0000313" key="2">
    <source>
        <dbReference type="EMBL" id="GIG51650.1"/>
    </source>
</evidence>
<keyword evidence="1" id="KW-0472">Membrane</keyword>
<proteinExistence type="predicted"/>
<dbReference type="Proteomes" id="UP000660611">
    <property type="component" value="Unassembled WGS sequence"/>
</dbReference>